<protein>
    <submittedName>
        <fullName evidence="1">Uncharacterized protein</fullName>
    </submittedName>
</protein>
<dbReference type="Proteomes" id="UP000247702">
    <property type="component" value="Unassembled WGS sequence"/>
</dbReference>
<dbReference type="AlphaFoldDB" id="A0A2Z6QDG8"/>
<organism evidence="1 3">
    <name type="scientific">Rhizophagus clarus</name>
    <dbReference type="NCBI Taxonomy" id="94130"/>
    <lineage>
        <taxon>Eukaryota</taxon>
        <taxon>Fungi</taxon>
        <taxon>Fungi incertae sedis</taxon>
        <taxon>Mucoromycota</taxon>
        <taxon>Glomeromycotina</taxon>
        <taxon>Glomeromycetes</taxon>
        <taxon>Glomerales</taxon>
        <taxon>Glomeraceae</taxon>
        <taxon>Rhizophagus</taxon>
    </lineage>
</organism>
<keyword evidence="3" id="KW-1185">Reference proteome</keyword>
<proteinExistence type="predicted"/>
<reference evidence="1 3" key="1">
    <citation type="submission" date="2017-11" db="EMBL/GenBank/DDBJ databases">
        <title>The genome of Rhizophagus clarus HR1 reveals common genetic basis of auxotrophy among arbuscular mycorrhizal fungi.</title>
        <authorList>
            <person name="Kobayashi Y."/>
        </authorList>
    </citation>
    <scope>NUCLEOTIDE SEQUENCE [LARGE SCALE GENOMIC DNA]</scope>
    <source>
        <strain evidence="1 3">HR1</strain>
    </source>
</reference>
<dbReference type="OrthoDB" id="2403994at2759"/>
<comment type="caution">
    <text evidence="1">The sequence shown here is derived from an EMBL/GenBank/DDBJ whole genome shotgun (WGS) entry which is preliminary data.</text>
</comment>
<dbReference type="EMBL" id="BLAL01000324">
    <property type="protein sequence ID" value="GET03606.1"/>
    <property type="molecule type" value="Genomic_DNA"/>
</dbReference>
<evidence type="ECO:0000313" key="2">
    <source>
        <dbReference type="EMBL" id="GET03606.1"/>
    </source>
</evidence>
<dbReference type="EMBL" id="BEXD01000530">
    <property type="protein sequence ID" value="GBB88207.1"/>
    <property type="molecule type" value="Genomic_DNA"/>
</dbReference>
<sequence length="232" mass="24866">MFVNTESKLLKIGEIVDEIIKQTGIGLEKSCPFEKLEYLVQELKKYGIYWTTKQVYDRFKRKRSGSERKNGALGPMVSSNETVINNNLPLLNHGDSKDYTRISSILNNDDNDATATATATATTTSAATATITATTMAISTATITATTAATPNATPTAITATAIVTTIATTTATATATAIPITIAIHTAPFDPIAVLPPIDSSMYQNDSPKLPTLQPDHIMEDQTSRVFSFSS</sequence>
<reference evidence="2" key="2">
    <citation type="submission" date="2019-10" db="EMBL/GenBank/DDBJ databases">
        <title>Conservation and host-specific expression of non-tandemly repeated heterogenous ribosome RNA gene in arbuscular mycorrhizal fungi.</title>
        <authorList>
            <person name="Maeda T."/>
            <person name="Kobayashi Y."/>
            <person name="Nakagawa T."/>
            <person name="Ezawa T."/>
            <person name="Yamaguchi K."/>
            <person name="Bino T."/>
            <person name="Nishimoto Y."/>
            <person name="Shigenobu S."/>
            <person name="Kawaguchi M."/>
        </authorList>
    </citation>
    <scope>NUCLEOTIDE SEQUENCE</scope>
    <source>
        <strain evidence="2">HR1</strain>
    </source>
</reference>
<name>A0A2Z6QDG8_9GLOM</name>
<evidence type="ECO:0000313" key="3">
    <source>
        <dbReference type="Proteomes" id="UP000247702"/>
    </source>
</evidence>
<gene>
    <name evidence="2" type="ORF">RCL2_002993800</name>
    <name evidence="1" type="ORF">RclHR1_14750004</name>
</gene>
<accession>A0A2Z6QDG8</accession>
<dbReference type="Proteomes" id="UP000615446">
    <property type="component" value="Unassembled WGS sequence"/>
</dbReference>
<evidence type="ECO:0000313" key="1">
    <source>
        <dbReference type="EMBL" id="GBB88207.1"/>
    </source>
</evidence>